<dbReference type="Pfam" id="PF01504">
    <property type="entry name" value="PIP5K"/>
    <property type="match status" value="1"/>
</dbReference>
<dbReference type="Pfam" id="PF00118">
    <property type="entry name" value="Cpn60_TCP1"/>
    <property type="match status" value="1"/>
</dbReference>
<dbReference type="PANTHER" id="PTHR45748">
    <property type="entry name" value="1-PHOSPHATIDYLINOSITOL 3-PHOSPHATE 5-KINASE-RELATED"/>
    <property type="match status" value="1"/>
</dbReference>
<dbReference type="GO" id="GO:0046488">
    <property type="term" value="P:phosphatidylinositol metabolic process"/>
    <property type="evidence" value="ECO:0007669"/>
    <property type="project" value="UniProtKB-UniRule"/>
</dbReference>
<evidence type="ECO:0000259" key="8">
    <source>
        <dbReference type="PROSITE" id="PS51455"/>
    </source>
</evidence>
<keyword evidence="5 6" id="KW-0067">ATP-binding</keyword>
<dbReference type="GO" id="GO:0000285">
    <property type="term" value="F:1-phosphatidylinositol-3-phosphate 5-kinase activity"/>
    <property type="evidence" value="ECO:0007669"/>
    <property type="project" value="UniProtKB-EC"/>
</dbReference>
<evidence type="ECO:0000313" key="10">
    <source>
        <dbReference type="Proteomes" id="UP000019116"/>
    </source>
</evidence>
<dbReference type="EnsemblPlants" id="TraesCS3B02G417700.6">
    <property type="protein sequence ID" value="TraesCS3B02G417700.6"/>
    <property type="gene ID" value="TraesCS3B02G417700"/>
</dbReference>
<evidence type="ECO:0000256" key="4">
    <source>
        <dbReference type="ARBA" id="ARBA00022777"/>
    </source>
</evidence>
<dbReference type="Gene3D" id="3.50.7.10">
    <property type="entry name" value="GroEL"/>
    <property type="match status" value="1"/>
</dbReference>
<dbReference type="FunFam" id="3.30.810.10:FF:000001">
    <property type="entry name" value="1-phosphatidylinositol 3-phosphate 5-kinase FAB1"/>
    <property type="match status" value="1"/>
</dbReference>
<dbReference type="SMART" id="SM00330">
    <property type="entry name" value="PIPKc"/>
    <property type="match status" value="1"/>
</dbReference>
<dbReference type="OrthoDB" id="158357at2759"/>
<dbReference type="SUPFAM" id="SSF56104">
    <property type="entry name" value="SAICAR synthase-like"/>
    <property type="match status" value="1"/>
</dbReference>
<feature type="domain" description="PIPK" evidence="8">
    <location>
        <begin position="1106"/>
        <end position="1423"/>
    </location>
</feature>
<keyword evidence="2 6" id="KW-0808">Transferase</keyword>
<feature type="compositionally biased region" description="Basic and acidic residues" evidence="7">
    <location>
        <begin position="527"/>
        <end position="549"/>
    </location>
</feature>
<dbReference type="Gene3D" id="3.30.810.10">
    <property type="entry name" value="2-Layer Sandwich"/>
    <property type="match status" value="1"/>
</dbReference>
<dbReference type="PANTHER" id="PTHR45748:SF8">
    <property type="entry name" value="1-PHOSPHATIDYLINOSITOL-3-PHOSPHATE 5-KINASE"/>
    <property type="match status" value="1"/>
</dbReference>
<dbReference type="CDD" id="cd17300">
    <property type="entry name" value="PIPKc_PIKfyve"/>
    <property type="match status" value="1"/>
</dbReference>
<feature type="compositionally biased region" description="Basic and acidic residues" evidence="7">
    <location>
        <begin position="919"/>
        <end position="930"/>
    </location>
</feature>
<dbReference type="InterPro" id="IPR027484">
    <property type="entry name" value="PInositol-4-P-5-kinase_N"/>
</dbReference>
<feature type="compositionally biased region" description="Acidic residues" evidence="7">
    <location>
        <begin position="170"/>
        <end position="183"/>
    </location>
</feature>
<dbReference type="InterPro" id="IPR002423">
    <property type="entry name" value="Cpn60/GroEL/TCP-1"/>
</dbReference>
<keyword evidence="4 6" id="KW-0418">Kinase</keyword>
<keyword evidence="10" id="KW-1185">Reference proteome</keyword>
<feature type="region of interest" description="Disordered" evidence="7">
    <location>
        <begin position="460"/>
        <end position="496"/>
    </location>
</feature>
<feature type="region of interest" description="Disordered" evidence="7">
    <location>
        <begin position="509"/>
        <end position="550"/>
    </location>
</feature>
<evidence type="ECO:0000256" key="2">
    <source>
        <dbReference type="ARBA" id="ARBA00022679"/>
    </source>
</evidence>
<evidence type="ECO:0000256" key="1">
    <source>
        <dbReference type="ARBA" id="ARBA00012009"/>
    </source>
</evidence>
<feature type="region of interest" description="Disordered" evidence="7">
    <location>
        <begin position="911"/>
        <end position="963"/>
    </location>
</feature>
<name>A0A3B6FU40_WHEAT</name>
<organism evidence="9">
    <name type="scientific">Triticum aestivum</name>
    <name type="common">Wheat</name>
    <dbReference type="NCBI Taxonomy" id="4565"/>
    <lineage>
        <taxon>Eukaryota</taxon>
        <taxon>Viridiplantae</taxon>
        <taxon>Streptophyta</taxon>
        <taxon>Embryophyta</taxon>
        <taxon>Tracheophyta</taxon>
        <taxon>Spermatophyta</taxon>
        <taxon>Magnoliopsida</taxon>
        <taxon>Liliopsida</taxon>
        <taxon>Poales</taxon>
        <taxon>Poaceae</taxon>
        <taxon>BOP clade</taxon>
        <taxon>Pooideae</taxon>
        <taxon>Triticodae</taxon>
        <taxon>Triticeae</taxon>
        <taxon>Triticinae</taxon>
        <taxon>Triticum</taxon>
    </lineage>
</organism>
<evidence type="ECO:0000256" key="3">
    <source>
        <dbReference type="ARBA" id="ARBA00022741"/>
    </source>
</evidence>
<dbReference type="SMR" id="A0A3B6FU40"/>
<dbReference type="PROSITE" id="PS51455">
    <property type="entry name" value="PIPK"/>
    <property type="match status" value="1"/>
</dbReference>
<reference evidence="9" key="1">
    <citation type="submission" date="2018-08" db="EMBL/GenBank/DDBJ databases">
        <authorList>
            <person name="Rossello M."/>
        </authorList>
    </citation>
    <scope>NUCLEOTIDE SEQUENCE [LARGE SCALE GENOMIC DNA]</scope>
    <source>
        <strain evidence="9">cv. Chinese Spring</strain>
    </source>
</reference>
<evidence type="ECO:0000313" key="9">
    <source>
        <dbReference type="EnsemblPlants" id="TraesCS3B02G417700.6"/>
    </source>
</evidence>
<dbReference type="FunFam" id="3.30.800.10:FF:000008">
    <property type="entry name" value="Putative 1-phosphatidylinositol-3-phosphate 5-kinase FAB1D"/>
    <property type="match status" value="1"/>
</dbReference>
<evidence type="ECO:0000256" key="6">
    <source>
        <dbReference type="PROSITE-ProRule" id="PRU00781"/>
    </source>
</evidence>
<evidence type="ECO:0000256" key="7">
    <source>
        <dbReference type="SAM" id="MobiDB-lite"/>
    </source>
</evidence>
<dbReference type="GO" id="GO:0005524">
    <property type="term" value="F:ATP binding"/>
    <property type="evidence" value="ECO:0007669"/>
    <property type="project" value="UniProtKB-UniRule"/>
</dbReference>
<dbReference type="Gramene" id="TraesCS3B02G417700.6">
    <property type="protein sequence ID" value="TraesCS3B02G417700.6"/>
    <property type="gene ID" value="TraesCS3B02G417700"/>
</dbReference>
<dbReference type="InterPro" id="IPR044769">
    <property type="entry name" value="PIKfyve_PIPKc"/>
</dbReference>
<keyword evidence="3 6" id="KW-0547">Nucleotide-binding</keyword>
<accession>A0A3B6FU40</accession>
<dbReference type="SUPFAM" id="SSF52029">
    <property type="entry name" value="GroEL apical domain-like"/>
    <property type="match status" value="1"/>
</dbReference>
<reference evidence="9" key="2">
    <citation type="submission" date="2018-10" db="UniProtKB">
        <authorList>
            <consortium name="EnsemblPlants"/>
        </authorList>
    </citation>
    <scope>IDENTIFICATION</scope>
</reference>
<protein>
    <recommendedName>
        <fullName evidence="1">1-phosphatidylinositol-3-phosphate 5-kinase</fullName>
        <ecNumber evidence="1">2.7.1.150</ecNumber>
    </recommendedName>
</protein>
<dbReference type="EC" id="2.7.1.150" evidence="1"/>
<gene>
    <name evidence="9" type="primary">LOC123071593</name>
</gene>
<dbReference type="Proteomes" id="UP000019116">
    <property type="component" value="Chromosome 3B"/>
</dbReference>
<feature type="compositionally biased region" description="Low complexity" evidence="7">
    <location>
        <begin position="473"/>
        <end position="487"/>
    </location>
</feature>
<dbReference type="Gene3D" id="3.30.800.10">
    <property type="entry name" value="Phosphatidylinositol Phosphate Kinase II Beta"/>
    <property type="match status" value="1"/>
</dbReference>
<dbReference type="InterPro" id="IPR027483">
    <property type="entry name" value="PInositol-4-P-4/5-kinase_C_sf"/>
</dbReference>
<evidence type="ECO:0000256" key="5">
    <source>
        <dbReference type="ARBA" id="ARBA00022840"/>
    </source>
</evidence>
<dbReference type="InterPro" id="IPR027409">
    <property type="entry name" value="GroEL-like_apical_dom_sf"/>
</dbReference>
<dbReference type="Gramene" id="TraesCS3B03G1031100.6">
    <property type="protein sequence ID" value="TraesCS3B03G1031100.6.CDS"/>
    <property type="gene ID" value="TraesCS3B03G1031100"/>
</dbReference>
<sequence>MDTDSEEEIELLDTGQLHPDIFVSDEFMEQGEENLVKEEECEPSHTTVFSGGANIPIPPDQNILSSQTQLETDQGATKESFDAGTQYGEEVTSLPMPGGEIVPLNEQVMDQVDSNKENTIVYNNILNAESGMKADADSENGINCLYPLVLPSFETDPFIWLPPDPANKEEDVDTLANPDDDSDNDTKWGQSSLNPSFDEEGSNNSREDQLQKAMSEVMNGQFKILVSRFLAAEGFSLSDGATDNIWLDIVASLSWRAALLVKPDANMGNAMDPGLYVKVKCIASGSCQQSEVINGLVFKKTAAHKQMRANIKHPKLLILKGDIGQFSTGLSSMNSMKQESEQLEKTLSDMIGKCRPDVILVEKAVSRNVNEYVQKQGVTLILLKGSTSETLKKIKRVLHFTVFAAYHLILETSFFTDQRSFITEKNASRKEDCLKIDSQLHFPGRTSDEQYANMEELADTKNSMSQHLHDSDITNSSDSNSQCIQSSRPDPEPSTDIIGDISYISSAESTSGDGFDGSNIAAAPEKLNTHKKEASGKKFKETFDDETHTGTRISLNPQTILISMSSQNIRNKAVCEQSHLSRITYYGNCDTSLGMHLQDTLLNEKHNCLSCGEPPEAHMYSYTHHDGTLTVLVKSLPLAEALSGEGQRRIWMWTRCLRCSGMPTPRVIISSSARNLSFAKFLELSFSTHSSAKKLSTCGHLLHRDCLRFFGLGSKVAVFRYSSIEIYSATKPPMTLQFHNPNRKDWLDVEVQSVLVEWKLLFSQIENTIQGLKSRYSGEAMGKNTNSSAYEGIFLEVSSMLAQERNELEVSLKAFDHIARPETCAHEILSLNWLYQQLLLGFYVWDVHLYHLLQYIKLDGASSHNSNHKSIPENELSSKNISIPIHGDALSVLNIGVERLGATINSSDDFDNSRGGIISEKDQLTEKSPIKELGSSPGEVDENGSHQNVLPVKNDEHPAPARGNEIYPVAMPSKHLPVLQNLLDFMSDDTREWVWNKLSHLEMEYKKEIETGDLNKFHLINKYTPTSSSLTQLKCQMNLMHFVAGPCGNILSIVDEEISSIIAYALAISEEQGIYSEAAFEKDELLSKRKLDKVAPSNLARGTSMQSSVISSKESLEKDHSLLNNTSSLSYEESTSGFYDSFLSALKDMHPEICLNSEKLGLKSKYTVVSVYARQFYELRKICCPSELVYISSISRCKLWNAQGGKSNAFFAKSMDDRFIIKEIKKTEFDSFLKFGLEYFKHFSESQVSSNPTCLAKILGIYQVKEIRNGKEARTSFMIMENLLFGRNILRRYDLKGALFSRYVADSTNPESVLLDQNFIEDMRTMPIYIKGKTKNFMERALWNDTSFLCNMNVMDYSLFVGVDKQKKELVFGIIDYLRQYTWDKQLESWVKTSLVVPKNLSPTVISPKEYKLRFRAFMSQYFKSVPDG</sequence>
<feature type="region of interest" description="Disordered" evidence="7">
    <location>
        <begin position="160"/>
        <end position="210"/>
    </location>
</feature>
<proteinExistence type="predicted"/>
<dbReference type="InterPro" id="IPR002498">
    <property type="entry name" value="PInositol-4-P-4/5-kinase_core"/>
</dbReference>